<dbReference type="PANTHER" id="PTHR36838:SF1">
    <property type="entry name" value="SLR1864 PROTEIN"/>
    <property type="match status" value="1"/>
</dbReference>
<keyword evidence="6 8" id="KW-1133">Transmembrane helix</keyword>
<evidence type="ECO:0000256" key="2">
    <source>
        <dbReference type="ARBA" id="ARBA00010145"/>
    </source>
</evidence>
<feature type="transmembrane region" description="Helical" evidence="8">
    <location>
        <begin position="142"/>
        <end position="164"/>
    </location>
</feature>
<organism evidence="9 10">
    <name type="scientific">Succinatimonas hippei (strain DSM 22608 / JCM 16073 / KCTC 15190 / YIT 12066)</name>
    <dbReference type="NCBI Taxonomy" id="762983"/>
    <lineage>
        <taxon>Bacteria</taxon>
        <taxon>Pseudomonadati</taxon>
        <taxon>Pseudomonadota</taxon>
        <taxon>Gammaproteobacteria</taxon>
        <taxon>Aeromonadales</taxon>
        <taxon>Succinivibrionaceae</taxon>
        <taxon>Succinatimonas</taxon>
    </lineage>
</organism>
<proteinExistence type="inferred from homology"/>
<protein>
    <submittedName>
        <fullName evidence="9">Transporter, auxin efflux carrier (AEC) family protein</fullName>
    </submittedName>
</protein>
<comment type="caution">
    <text evidence="9">The sequence shown here is derived from an EMBL/GenBank/DDBJ whole genome shotgun (WGS) entry which is preliminary data.</text>
</comment>
<dbReference type="Gene3D" id="1.20.1530.20">
    <property type="match status" value="1"/>
</dbReference>
<feature type="transmembrane region" description="Helical" evidence="8">
    <location>
        <begin position="239"/>
        <end position="261"/>
    </location>
</feature>
<evidence type="ECO:0000313" key="10">
    <source>
        <dbReference type="Proteomes" id="UP000018458"/>
    </source>
</evidence>
<keyword evidence="3" id="KW-0813">Transport</keyword>
<evidence type="ECO:0000256" key="3">
    <source>
        <dbReference type="ARBA" id="ARBA00022448"/>
    </source>
</evidence>
<evidence type="ECO:0000256" key="4">
    <source>
        <dbReference type="ARBA" id="ARBA00022475"/>
    </source>
</evidence>
<feature type="transmembrane region" description="Helical" evidence="8">
    <location>
        <begin position="267"/>
        <end position="288"/>
    </location>
</feature>
<keyword evidence="7 8" id="KW-0472">Membrane</keyword>
<dbReference type="GO" id="GO:0055085">
    <property type="term" value="P:transmembrane transport"/>
    <property type="evidence" value="ECO:0007669"/>
    <property type="project" value="InterPro"/>
</dbReference>
<feature type="transmembrane region" description="Helical" evidence="8">
    <location>
        <begin position="22"/>
        <end position="40"/>
    </location>
</feature>
<feature type="transmembrane region" description="Helical" evidence="8">
    <location>
        <begin position="208"/>
        <end position="227"/>
    </location>
</feature>
<dbReference type="eggNOG" id="COG0679">
    <property type="taxonomic scope" value="Bacteria"/>
</dbReference>
<comment type="subcellular location">
    <subcellularLocation>
        <location evidence="1">Cell membrane</location>
        <topology evidence="1">Multi-pass membrane protein</topology>
    </subcellularLocation>
</comment>
<evidence type="ECO:0000256" key="5">
    <source>
        <dbReference type="ARBA" id="ARBA00022692"/>
    </source>
</evidence>
<reference evidence="9 10" key="1">
    <citation type="submission" date="2011-01" db="EMBL/GenBank/DDBJ databases">
        <authorList>
            <person name="Weinstock G."/>
            <person name="Sodergren E."/>
            <person name="Clifton S."/>
            <person name="Fulton L."/>
            <person name="Fulton B."/>
            <person name="Courtney L."/>
            <person name="Fronick C."/>
            <person name="Harrison M."/>
            <person name="Strong C."/>
            <person name="Farmer C."/>
            <person name="Delahaunty K."/>
            <person name="Markovic C."/>
            <person name="Hall O."/>
            <person name="Minx P."/>
            <person name="Tomlinson C."/>
            <person name="Mitreva M."/>
            <person name="Hou S."/>
            <person name="Chen J."/>
            <person name="Wollam A."/>
            <person name="Pepin K.H."/>
            <person name="Johnson M."/>
            <person name="Bhonagiri V."/>
            <person name="Zhang X."/>
            <person name="Suruliraj S."/>
            <person name="Warren W."/>
            <person name="Chinwalla A."/>
            <person name="Mardis E.R."/>
            <person name="Wilson R.K."/>
        </authorList>
    </citation>
    <scope>NUCLEOTIDE SEQUENCE [LARGE SCALE GENOMIC DNA]</scope>
    <source>
        <strain evidence="10">DSM 22608 / JCM 16073 / KCTC 15190 / YIT 12066</strain>
    </source>
</reference>
<evidence type="ECO:0000256" key="8">
    <source>
        <dbReference type="SAM" id="Phobius"/>
    </source>
</evidence>
<dbReference type="HOGENOM" id="CLU_056175_1_1_6"/>
<comment type="similarity">
    <text evidence="2">Belongs to the auxin efflux carrier (TC 2.A.69) family.</text>
</comment>
<feature type="transmembrane region" description="Helical" evidence="8">
    <location>
        <begin position="117"/>
        <end position="136"/>
    </location>
</feature>
<keyword evidence="10" id="KW-1185">Reference proteome</keyword>
<dbReference type="PANTHER" id="PTHR36838">
    <property type="entry name" value="AUXIN EFFLUX CARRIER FAMILY PROTEIN"/>
    <property type="match status" value="1"/>
</dbReference>
<gene>
    <name evidence="9" type="ORF">HMPREF9444_00140</name>
</gene>
<dbReference type="EMBL" id="AEVO01000007">
    <property type="protein sequence ID" value="EFY07986.1"/>
    <property type="molecule type" value="Genomic_DNA"/>
</dbReference>
<accession>E8LHM4</accession>
<sequence length="319" mass="35273">MLKFAHEFFKKAGFNMSFIDSFMQMAVLFLLVIVGFLCNRCKLMDEQFDRRLAALIINLTAPFIILASVMGDTLPKREDILPVFVAGTLALLFMVAVSFPVTKLMRLSPEESGVYKFMYVFGNINFIGFPVVGSLFGTEAIFYASVLTIPFNILVFALGVLFITQGKSTTRFNWRILFSPCLTATYLSIIIVFFQIKVPHPIAQCSSLIGSITIPGSLLIIGSTLAGIPVKSMFGSPRIYIMCLIKLLIVPAIIYAIFLISPIDRKYADVLVVLCAMPVASYGTMLCLKHGIETKTMAQGTFMTTLLSVFTIPLLAIML</sequence>
<evidence type="ECO:0000256" key="1">
    <source>
        <dbReference type="ARBA" id="ARBA00004651"/>
    </source>
</evidence>
<feature type="transmembrane region" description="Helical" evidence="8">
    <location>
        <begin position="176"/>
        <end position="196"/>
    </location>
</feature>
<feature type="transmembrane region" description="Helical" evidence="8">
    <location>
        <begin position="300"/>
        <end position="318"/>
    </location>
</feature>
<dbReference type="GO" id="GO:0005886">
    <property type="term" value="C:plasma membrane"/>
    <property type="evidence" value="ECO:0007669"/>
    <property type="project" value="UniProtKB-SubCell"/>
</dbReference>
<feature type="transmembrane region" description="Helical" evidence="8">
    <location>
        <begin position="52"/>
        <end position="71"/>
    </location>
</feature>
<dbReference type="InterPro" id="IPR038770">
    <property type="entry name" value="Na+/solute_symporter_sf"/>
</dbReference>
<evidence type="ECO:0000256" key="7">
    <source>
        <dbReference type="ARBA" id="ARBA00023136"/>
    </source>
</evidence>
<keyword evidence="5 8" id="KW-0812">Transmembrane</keyword>
<dbReference type="Pfam" id="PF03547">
    <property type="entry name" value="Mem_trans"/>
    <property type="match status" value="2"/>
</dbReference>
<feature type="transmembrane region" description="Helical" evidence="8">
    <location>
        <begin position="83"/>
        <end position="105"/>
    </location>
</feature>
<dbReference type="AlphaFoldDB" id="E8LHM4"/>
<name>E8LHM4_SUCHY</name>
<dbReference type="Proteomes" id="UP000018458">
    <property type="component" value="Unassembled WGS sequence"/>
</dbReference>
<evidence type="ECO:0000256" key="6">
    <source>
        <dbReference type="ARBA" id="ARBA00022989"/>
    </source>
</evidence>
<dbReference type="STRING" id="762983.HMPREF9444_00140"/>
<keyword evidence="4" id="KW-1003">Cell membrane</keyword>
<dbReference type="InterPro" id="IPR004776">
    <property type="entry name" value="Mem_transp_PIN-like"/>
</dbReference>
<evidence type="ECO:0000313" key="9">
    <source>
        <dbReference type="EMBL" id="EFY07986.1"/>
    </source>
</evidence>